<keyword evidence="2" id="KW-1185">Reference proteome</keyword>
<dbReference type="RefSeq" id="WP_214433933.1">
    <property type="nucleotide sequence ID" value="NZ_CAWPUQ010000009.1"/>
</dbReference>
<dbReference type="AlphaFoldDB" id="A0A8J7LIU0"/>
<dbReference type="Proteomes" id="UP000662314">
    <property type="component" value="Unassembled WGS sequence"/>
</dbReference>
<reference evidence="1 2" key="1">
    <citation type="journal article" date="2021" name="Int. J. Syst. Evol. Microbiol.">
        <title>Amazonocrinis nigriterrae gen. nov., sp. nov., Atlanticothrix silvestris gen. nov., sp. nov. and Dendronalium phyllosphericum gen. nov., sp. nov., nostocacean cyanobacteria from Brazilian environments.</title>
        <authorList>
            <person name="Alvarenga D.O."/>
            <person name="Andreote A.P.D."/>
            <person name="Branco L.H.Z."/>
            <person name="Delbaje E."/>
            <person name="Cruz R.B."/>
            <person name="Varani A.M."/>
            <person name="Fiore M.F."/>
        </authorList>
    </citation>
    <scope>NUCLEOTIDE SEQUENCE [LARGE SCALE GENOMIC DNA]</scope>
    <source>
        <strain evidence="1 2">CENA369</strain>
    </source>
</reference>
<accession>A0A8J7LIU0</accession>
<organism evidence="1 2">
    <name type="scientific">Dendronalium phyllosphericum CENA369</name>
    <dbReference type="NCBI Taxonomy" id="1725256"/>
    <lineage>
        <taxon>Bacteria</taxon>
        <taxon>Bacillati</taxon>
        <taxon>Cyanobacteriota</taxon>
        <taxon>Cyanophyceae</taxon>
        <taxon>Nostocales</taxon>
        <taxon>Nostocaceae</taxon>
        <taxon>Dendronalium</taxon>
        <taxon>Dendronalium phyllosphericum</taxon>
    </lineage>
</organism>
<dbReference type="InterPro" id="IPR054053">
    <property type="entry name" value="DUF6887"/>
</dbReference>
<sequence>MTSANYETMNLDELRQYVLTHREDLHAFHVYIDRSKAVGRMITINPDDLDWEETLEQRIQQSISGEAESS</sequence>
<gene>
    <name evidence="1" type="ORF">I8752_19390</name>
</gene>
<comment type="caution">
    <text evidence="1">The sequence shown here is derived from an EMBL/GenBank/DDBJ whole genome shotgun (WGS) entry which is preliminary data.</text>
</comment>
<name>A0A8J7LIU0_9NOST</name>
<evidence type="ECO:0000313" key="1">
    <source>
        <dbReference type="EMBL" id="MBH8575139.1"/>
    </source>
</evidence>
<protein>
    <submittedName>
        <fullName evidence="1">Uncharacterized protein</fullName>
    </submittedName>
</protein>
<dbReference type="Pfam" id="PF21826">
    <property type="entry name" value="DUF6887"/>
    <property type="match status" value="1"/>
</dbReference>
<dbReference type="EMBL" id="JAECZA010000106">
    <property type="protein sequence ID" value="MBH8575139.1"/>
    <property type="molecule type" value="Genomic_DNA"/>
</dbReference>
<evidence type="ECO:0000313" key="2">
    <source>
        <dbReference type="Proteomes" id="UP000662314"/>
    </source>
</evidence>
<proteinExistence type="predicted"/>